<dbReference type="eggNOG" id="ENOG50327FW">
    <property type="taxonomic scope" value="Bacteria"/>
</dbReference>
<dbReference type="RefSeq" id="WP_012346385.1">
    <property type="nucleotide sequence ID" value="NC_010524.1"/>
</dbReference>
<dbReference type="Pfam" id="PF04891">
    <property type="entry name" value="NifQ"/>
    <property type="match status" value="1"/>
</dbReference>
<protein>
    <submittedName>
        <fullName evidence="1">NifQ family protein</fullName>
    </submittedName>
</protein>
<dbReference type="EMBL" id="CP001013">
    <property type="protein sequence ID" value="ACB33623.1"/>
    <property type="molecule type" value="Genomic_DNA"/>
</dbReference>
<dbReference type="HOGENOM" id="CLU_094545_2_0_4"/>
<dbReference type="STRING" id="395495.Lcho_1355"/>
<evidence type="ECO:0000313" key="1">
    <source>
        <dbReference type="EMBL" id="ACB33623.1"/>
    </source>
</evidence>
<organism evidence="1 2">
    <name type="scientific">Leptothrix cholodnii (strain ATCC 51168 / LMG 8142 / SP-6)</name>
    <name type="common">Leptothrix discophora (strain SP-6)</name>
    <dbReference type="NCBI Taxonomy" id="395495"/>
    <lineage>
        <taxon>Bacteria</taxon>
        <taxon>Pseudomonadati</taxon>
        <taxon>Pseudomonadota</taxon>
        <taxon>Betaproteobacteria</taxon>
        <taxon>Burkholderiales</taxon>
        <taxon>Sphaerotilaceae</taxon>
        <taxon>Leptothrix</taxon>
    </lineage>
</organism>
<accession>B1Y6B8</accession>
<proteinExistence type="predicted"/>
<dbReference type="GO" id="GO:0009399">
    <property type="term" value="P:nitrogen fixation"/>
    <property type="evidence" value="ECO:0007669"/>
    <property type="project" value="InterPro"/>
</dbReference>
<dbReference type="KEGG" id="lch:Lcho_1355"/>
<evidence type="ECO:0000313" key="2">
    <source>
        <dbReference type="Proteomes" id="UP000001693"/>
    </source>
</evidence>
<reference evidence="1 2" key="1">
    <citation type="submission" date="2008-03" db="EMBL/GenBank/DDBJ databases">
        <title>Complete sequence of Leptothrix cholodnii SP-6.</title>
        <authorList>
            <consortium name="US DOE Joint Genome Institute"/>
            <person name="Copeland A."/>
            <person name="Lucas S."/>
            <person name="Lapidus A."/>
            <person name="Glavina del Rio T."/>
            <person name="Dalin E."/>
            <person name="Tice H."/>
            <person name="Bruce D."/>
            <person name="Goodwin L."/>
            <person name="Pitluck S."/>
            <person name="Chertkov O."/>
            <person name="Brettin T."/>
            <person name="Detter J.C."/>
            <person name="Han C."/>
            <person name="Kuske C.R."/>
            <person name="Schmutz J."/>
            <person name="Larimer F."/>
            <person name="Land M."/>
            <person name="Hauser L."/>
            <person name="Kyrpides N."/>
            <person name="Lykidis A."/>
            <person name="Emerson D."/>
            <person name="Richardson P."/>
        </authorList>
    </citation>
    <scope>NUCLEOTIDE SEQUENCE [LARGE SCALE GENOMIC DNA]</scope>
    <source>
        <strain evidence="2">ATCC 51168 / LMG 8142 / SP-6</strain>
    </source>
</reference>
<sequence precursor="true">MNTLTRKVIGLRLSVSPSGVHGSLPVGERLAHWSALMACAADVDAPEVQALAGVLATAFASHGTHQLPLAGLGAAATRRLLARWFPGAERVLGLEWQALVQAAARVEPRYDEIEDLVALLTDSASAAAGSRDEALWLAHAVSQATLADNHLWQDLHLPSRRELSALMARWFPQLAERNQRDMKWKKFLYKQLCDKAELSICRAPSCSVCSDYAVCFGPEDAVAA</sequence>
<dbReference type="GO" id="GO:0030151">
    <property type="term" value="F:molybdenum ion binding"/>
    <property type="evidence" value="ECO:0007669"/>
    <property type="project" value="InterPro"/>
</dbReference>
<dbReference type="Proteomes" id="UP000001693">
    <property type="component" value="Chromosome"/>
</dbReference>
<dbReference type="InterPro" id="IPR006975">
    <property type="entry name" value="NifQ"/>
</dbReference>
<keyword evidence="2" id="KW-1185">Reference proteome</keyword>
<dbReference type="AlphaFoldDB" id="B1Y6B8"/>
<gene>
    <name evidence="1" type="ordered locus">Lcho_1355</name>
</gene>
<name>B1Y6B8_LEPCP</name>